<dbReference type="CDD" id="cd01097">
    <property type="entry name" value="Tetrahydromethanopterin_reductase"/>
    <property type="match status" value="1"/>
</dbReference>
<evidence type="ECO:0000259" key="2">
    <source>
        <dbReference type="Pfam" id="PF00296"/>
    </source>
</evidence>
<dbReference type="EMBL" id="JAATEP010000014">
    <property type="protein sequence ID" value="NJP91933.1"/>
    <property type="molecule type" value="Genomic_DNA"/>
</dbReference>
<evidence type="ECO:0000256" key="1">
    <source>
        <dbReference type="ARBA" id="ARBA00023002"/>
    </source>
</evidence>
<protein>
    <submittedName>
        <fullName evidence="3">LLM class flavin-dependent oxidoreductase</fullName>
    </submittedName>
</protein>
<dbReference type="PANTHER" id="PTHR43244">
    <property type="match status" value="1"/>
</dbReference>
<dbReference type="SUPFAM" id="SSF51679">
    <property type="entry name" value="Bacterial luciferase-like"/>
    <property type="match status" value="1"/>
</dbReference>
<organism evidence="3 4">
    <name type="scientific">Nonomuraea composti</name>
    <dbReference type="NCBI Taxonomy" id="2720023"/>
    <lineage>
        <taxon>Bacteria</taxon>
        <taxon>Bacillati</taxon>
        <taxon>Actinomycetota</taxon>
        <taxon>Actinomycetes</taxon>
        <taxon>Streptosporangiales</taxon>
        <taxon>Streptosporangiaceae</taxon>
        <taxon>Nonomuraea</taxon>
    </lineage>
</organism>
<keyword evidence="1" id="KW-0560">Oxidoreductase</keyword>
<proteinExistence type="predicted"/>
<accession>A0ABX1BAK5</accession>
<evidence type="ECO:0000313" key="4">
    <source>
        <dbReference type="Proteomes" id="UP000696294"/>
    </source>
</evidence>
<dbReference type="InterPro" id="IPR036661">
    <property type="entry name" value="Luciferase-like_sf"/>
</dbReference>
<evidence type="ECO:0000313" key="3">
    <source>
        <dbReference type="EMBL" id="NJP91933.1"/>
    </source>
</evidence>
<dbReference type="Gene3D" id="3.20.20.30">
    <property type="entry name" value="Luciferase-like domain"/>
    <property type="match status" value="1"/>
</dbReference>
<feature type="domain" description="Luciferase-like" evidence="2">
    <location>
        <begin position="18"/>
        <end position="248"/>
    </location>
</feature>
<comment type="caution">
    <text evidence="3">The sequence shown here is derived from an EMBL/GenBank/DDBJ whole genome shotgun (WGS) entry which is preliminary data.</text>
</comment>
<reference evidence="3 4" key="1">
    <citation type="submission" date="2020-03" db="EMBL/GenBank/DDBJ databases">
        <title>WGS of actinomycetes isolated from Thailand.</title>
        <authorList>
            <person name="Thawai C."/>
        </authorList>
    </citation>
    <scope>NUCLEOTIDE SEQUENCE [LARGE SCALE GENOMIC DNA]</scope>
    <source>
        <strain evidence="3 4">FMUSA5-5</strain>
    </source>
</reference>
<name>A0ABX1BAK5_9ACTN</name>
<sequence>MPAHDVIFGFGAHSDVDDGPELLRMVQQADRDGLDLFSLSDHPYLGRRLDAYATITFLLGQTRHIAGLANVTNLPTRPAPMLARTVTSLSALSGGRVVLGMGAGGLWDRISDMGVPRLSPGDAVDAFEEAIVLIRKLSGGGPPITHQGRHYQVRRIEPAPVAAPPVWTGSNGPKSLAATGRVADGWLPGHAADWRSERYRTSGPIIDEAAVAAGRDPREIRTIYNFPGRITDRPLPATRDRDDRWIGGSVGQWIEELTEAVLEHQASGFILFSADHGAVDPTTLARWAREIVPAVREAIAKETP</sequence>
<gene>
    <name evidence="3" type="ORF">HCN51_21130</name>
</gene>
<dbReference type="PANTHER" id="PTHR43244:SF1">
    <property type="entry name" value="5,10-METHYLENETETRAHYDROMETHANOPTERIN REDUCTASE"/>
    <property type="match status" value="1"/>
</dbReference>
<dbReference type="InterPro" id="IPR011251">
    <property type="entry name" value="Luciferase-like_dom"/>
</dbReference>
<dbReference type="Proteomes" id="UP000696294">
    <property type="component" value="Unassembled WGS sequence"/>
</dbReference>
<dbReference type="Pfam" id="PF00296">
    <property type="entry name" value="Bac_luciferase"/>
    <property type="match status" value="1"/>
</dbReference>
<dbReference type="InterPro" id="IPR050564">
    <property type="entry name" value="F420-G6PD/mer"/>
</dbReference>
<keyword evidence="4" id="KW-1185">Reference proteome</keyword>
<dbReference type="RefSeq" id="WP_168011248.1">
    <property type="nucleotide sequence ID" value="NZ_JAATEP010000014.1"/>
</dbReference>